<dbReference type="GO" id="GO:0046930">
    <property type="term" value="C:pore complex"/>
    <property type="evidence" value="ECO:0007669"/>
    <property type="project" value="UniProtKB-KW"/>
</dbReference>
<sequence>MTSRSSIFERRSRMNIRSLLLGSAAALIAVSCARAADAIVLAEPEPVEYVKICDVYGAGYYYIPGTETCLRIGGYIRYDIGLGDVVSYDKARTTDVKTGAAQGIWQNHTRFTFKTWTGQETELGTLQTYIETRMNYGKHTAYSGSDSPRYYAFSQGITLTFAWVQLGGLRVGKDWSAFDMFIGYAGDVLNQMLIPYGAFDTNVVQYYFDAGNGFSAVVSLEEGSGLVGTIDSYVPHLVGGVKYTQHWGAITGVVAYDSNYESVAGKVRIDVDVTDQLSLFGMFGYGSSGKLNDDVTNAIDAHGRGFYKSWGGNWAFWAGATYKLNETTSLNLQLSGDQLRNYGVAANVAYAFLADFTITAELDYDRYGDFAVGKVDPSISWANANKKSSVGGILRFERSF</sequence>
<comment type="domain">
    <text evidence="10">Consists of 16-stranded beta-barrel sheets, with large surface-exposed loops, that form a transmembrane pore at the center of each barrel. The pore is partially ocluded by a peptide loop that folds into the pore lumen.</text>
</comment>
<keyword evidence="2 10" id="KW-0813">Transport</keyword>
<dbReference type="EMBL" id="NWQG01000030">
    <property type="protein sequence ID" value="PDQ21977.1"/>
    <property type="molecule type" value="Genomic_DNA"/>
</dbReference>
<dbReference type="Proteomes" id="UP000219182">
    <property type="component" value="Unassembled WGS sequence"/>
</dbReference>
<dbReference type="AlphaFoldDB" id="A0A2A6FJ53"/>
<dbReference type="GO" id="GO:0015288">
    <property type="term" value="F:porin activity"/>
    <property type="evidence" value="ECO:0007669"/>
    <property type="project" value="UniProtKB-KW"/>
</dbReference>
<feature type="signal peptide" evidence="10">
    <location>
        <begin position="1"/>
        <end position="35"/>
    </location>
</feature>
<keyword evidence="3 10" id="KW-1134">Transmembrane beta strand</keyword>
<comment type="function">
    <text evidence="10">Forms passive diffusion pores that allow small molecular weight hydrophilic materials across the outer membrane.</text>
</comment>
<keyword evidence="12" id="KW-1185">Reference proteome</keyword>
<keyword evidence="7 10" id="KW-0626">Porin</keyword>
<evidence type="ECO:0000313" key="12">
    <source>
        <dbReference type="Proteomes" id="UP000219182"/>
    </source>
</evidence>
<dbReference type="GO" id="GO:0009279">
    <property type="term" value="C:cell outer membrane"/>
    <property type="evidence" value="ECO:0007669"/>
    <property type="project" value="UniProtKB-SubCell"/>
</dbReference>
<evidence type="ECO:0000256" key="7">
    <source>
        <dbReference type="ARBA" id="ARBA00023114"/>
    </source>
</evidence>
<name>A0A2A6FJ53_9HYPH</name>
<comment type="caution">
    <text evidence="11">The sequence shown here is derived from an EMBL/GenBank/DDBJ whole genome shotgun (WGS) entry which is preliminary data.</text>
</comment>
<dbReference type="InterPro" id="IPR003684">
    <property type="entry name" value="Porin_alphabac"/>
</dbReference>
<keyword evidence="6 10" id="KW-0406">Ion transport</keyword>
<comment type="subcellular location">
    <subcellularLocation>
        <location evidence="10">Cell outer membrane</location>
        <topology evidence="10">Multi-pass membrane protein</topology>
    </subcellularLocation>
</comment>
<evidence type="ECO:0000256" key="10">
    <source>
        <dbReference type="RuleBase" id="RU364005"/>
    </source>
</evidence>
<keyword evidence="8 10" id="KW-0472">Membrane</keyword>
<keyword evidence="5 10" id="KW-0732">Signal</keyword>
<accession>A0A2A6FJ53</accession>
<protein>
    <recommendedName>
        <fullName evidence="10">Porin</fullName>
    </recommendedName>
</protein>
<evidence type="ECO:0000256" key="4">
    <source>
        <dbReference type="ARBA" id="ARBA00022692"/>
    </source>
</evidence>
<dbReference type="PROSITE" id="PS51257">
    <property type="entry name" value="PROKAR_LIPOPROTEIN"/>
    <property type="match status" value="1"/>
</dbReference>
<gene>
    <name evidence="11" type="ORF">CN311_06025</name>
</gene>
<reference evidence="11 12" key="1">
    <citation type="submission" date="2017-09" db="EMBL/GenBank/DDBJ databases">
        <title>Mesorhizobum sanjuanii sp. nov. isolated from nodules of Lotus tenuis in saline-alkaline lowlands of Flooding Pampa.</title>
        <authorList>
            <person name="Sannazzaro A.I."/>
            <person name="Torres Tejerizo G.A."/>
            <person name="Fontana F."/>
            <person name="Cumpa Velazquez L.M."/>
            <person name="Hansen L."/>
            <person name="Pistorio M."/>
            <person name="Estrella M.J."/>
        </authorList>
    </citation>
    <scope>NUCLEOTIDE SEQUENCE [LARGE SCALE GENOMIC DNA]</scope>
    <source>
        <strain evidence="11 12">BSA136</strain>
    </source>
</reference>
<comment type="similarity">
    <text evidence="1 10">Belongs to the alphaproteobacteria porin family.</text>
</comment>
<dbReference type="GO" id="GO:0006811">
    <property type="term" value="P:monoatomic ion transport"/>
    <property type="evidence" value="ECO:0007669"/>
    <property type="project" value="UniProtKB-KW"/>
</dbReference>
<keyword evidence="9 10" id="KW-0998">Cell outer membrane</keyword>
<keyword evidence="4 10" id="KW-0812">Transmembrane</keyword>
<dbReference type="Pfam" id="PF02530">
    <property type="entry name" value="Porin_2"/>
    <property type="match status" value="1"/>
</dbReference>
<feature type="chain" id="PRO_5011824033" description="Porin" evidence="10">
    <location>
        <begin position="36"/>
        <end position="400"/>
    </location>
</feature>
<evidence type="ECO:0000256" key="1">
    <source>
        <dbReference type="ARBA" id="ARBA00009521"/>
    </source>
</evidence>
<evidence type="ECO:0000256" key="5">
    <source>
        <dbReference type="ARBA" id="ARBA00022729"/>
    </source>
</evidence>
<organism evidence="11 12">
    <name type="scientific">Mesorhizobium sanjuanii</name>
    <dbReference type="NCBI Taxonomy" id="2037900"/>
    <lineage>
        <taxon>Bacteria</taxon>
        <taxon>Pseudomonadati</taxon>
        <taxon>Pseudomonadota</taxon>
        <taxon>Alphaproteobacteria</taxon>
        <taxon>Hyphomicrobiales</taxon>
        <taxon>Phyllobacteriaceae</taxon>
        <taxon>Mesorhizobium</taxon>
    </lineage>
</organism>
<evidence type="ECO:0000313" key="11">
    <source>
        <dbReference type="EMBL" id="PDQ21977.1"/>
    </source>
</evidence>
<proteinExistence type="inferred from homology"/>
<evidence type="ECO:0000256" key="6">
    <source>
        <dbReference type="ARBA" id="ARBA00023065"/>
    </source>
</evidence>
<evidence type="ECO:0000256" key="2">
    <source>
        <dbReference type="ARBA" id="ARBA00022448"/>
    </source>
</evidence>
<evidence type="ECO:0000256" key="8">
    <source>
        <dbReference type="ARBA" id="ARBA00023136"/>
    </source>
</evidence>
<evidence type="ECO:0000256" key="3">
    <source>
        <dbReference type="ARBA" id="ARBA00022452"/>
    </source>
</evidence>
<dbReference type="SUPFAM" id="SSF56935">
    <property type="entry name" value="Porins"/>
    <property type="match status" value="1"/>
</dbReference>
<evidence type="ECO:0000256" key="9">
    <source>
        <dbReference type="ARBA" id="ARBA00023237"/>
    </source>
</evidence>